<keyword evidence="2" id="KW-0805">Transcription regulation</keyword>
<evidence type="ECO:0000256" key="2">
    <source>
        <dbReference type="ARBA" id="ARBA00023015"/>
    </source>
</evidence>
<organism evidence="6 7">
    <name type="scientific">Dillenia turbinata</name>
    <dbReference type="NCBI Taxonomy" id="194707"/>
    <lineage>
        <taxon>Eukaryota</taxon>
        <taxon>Viridiplantae</taxon>
        <taxon>Streptophyta</taxon>
        <taxon>Embryophyta</taxon>
        <taxon>Tracheophyta</taxon>
        <taxon>Spermatophyta</taxon>
        <taxon>Magnoliopsida</taxon>
        <taxon>eudicotyledons</taxon>
        <taxon>Gunneridae</taxon>
        <taxon>Pentapetalae</taxon>
        <taxon>Dilleniales</taxon>
        <taxon>Dilleniaceae</taxon>
        <taxon>Dillenia</taxon>
    </lineage>
</organism>
<evidence type="ECO:0000313" key="7">
    <source>
        <dbReference type="Proteomes" id="UP001370490"/>
    </source>
</evidence>
<feature type="non-terminal residue" evidence="6">
    <location>
        <position position="185"/>
    </location>
</feature>
<evidence type="ECO:0000256" key="5">
    <source>
        <dbReference type="SAM" id="MobiDB-lite"/>
    </source>
</evidence>
<evidence type="ECO:0000256" key="4">
    <source>
        <dbReference type="ARBA" id="ARBA00023242"/>
    </source>
</evidence>
<keyword evidence="4" id="KW-0539">Nucleus</keyword>
<dbReference type="Proteomes" id="UP001370490">
    <property type="component" value="Unassembled WGS sequence"/>
</dbReference>
<feature type="region of interest" description="Disordered" evidence="5">
    <location>
        <begin position="117"/>
        <end position="168"/>
    </location>
</feature>
<dbReference type="PANTHER" id="PTHR22536">
    <property type="entry name" value="LUNG CANCER METASTASIS-RELATED LCMR1 PROTEIN"/>
    <property type="match status" value="1"/>
</dbReference>
<evidence type="ECO:0000256" key="1">
    <source>
        <dbReference type="ARBA" id="ARBA00004123"/>
    </source>
</evidence>
<sequence>MDLEGKKFGRGPKELGGAVDLVNHFKLSRIHELFCKRSFPSLISETHYLHKVVGDTEILKGEEMGLHQLSQTSCRREADARLRPFELDILRDAFQFRESTPVDMQLIEKTFRSSRRKLKSESIDKEKTRKKHRHRDKEKNNDSKKHKQHHKDKSNDKEKLKIQPNGSIQRNRLKRYSYFYLLTPN</sequence>
<dbReference type="PANTHER" id="PTHR22536:SF1">
    <property type="entry name" value="MEDIATOR OF RNA POLYMERASE II TRANSCRIPTION SUBUNIT 19"/>
    <property type="match status" value="1"/>
</dbReference>
<reference evidence="6 7" key="1">
    <citation type="submission" date="2023-12" db="EMBL/GenBank/DDBJ databases">
        <title>A high-quality genome assembly for Dillenia turbinata (Dilleniales).</title>
        <authorList>
            <person name="Chanderbali A."/>
        </authorList>
    </citation>
    <scope>NUCLEOTIDE SEQUENCE [LARGE SCALE GENOMIC DNA]</scope>
    <source>
        <strain evidence="6">LSX21</strain>
        <tissue evidence="6">Leaf</tissue>
    </source>
</reference>
<dbReference type="GO" id="GO:0016592">
    <property type="term" value="C:mediator complex"/>
    <property type="evidence" value="ECO:0007669"/>
    <property type="project" value="InterPro"/>
</dbReference>
<dbReference type="GO" id="GO:0003712">
    <property type="term" value="F:transcription coregulator activity"/>
    <property type="evidence" value="ECO:0007669"/>
    <property type="project" value="InterPro"/>
</dbReference>
<keyword evidence="3" id="KW-0804">Transcription</keyword>
<dbReference type="EMBL" id="JBAMMX010000023">
    <property type="protein sequence ID" value="KAK6917121.1"/>
    <property type="molecule type" value="Genomic_DNA"/>
</dbReference>
<comment type="caution">
    <text evidence="6">The sequence shown here is derived from an EMBL/GenBank/DDBJ whole genome shotgun (WGS) entry which is preliminary data.</text>
</comment>
<proteinExistence type="predicted"/>
<evidence type="ECO:0000313" key="6">
    <source>
        <dbReference type="EMBL" id="KAK6917121.1"/>
    </source>
</evidence>
<comment type="subcellular location">
    <subcellularLocation>
        <location evidence="1">Nucleus</location>
    </subcellularLocation>
</comment>
<keyword evidence="7" id="KW-1185">Reference proteome</keyword>
<name>A0AAN8USC3_9MAGN</name>
<evidence type="ECO:0000256" key="3">
    <source>
        <dbReference type="ARBA" id="ARBA00023163"/>
    </source>
</evidence>
<dbReference type="GO" id="GO:0045944">
    <property type="term" value="P:positive regulation of transcription by RNA polymerase II"/>
    <property type="evidence" value="ECO:0007669"/>
    <property type="project" value="TreeGrafter"/>
</dbReference>
<dbReference type="AlphaFoldDB" id="A0AAN8USC3"/>
<protein>
    <submittedName>
        <fullName evidence="6">Uncharacterized protein</fullName>
    </submittedName>
</protein>
<dbReference type="InterPro" id="IPR019403">
    <property type="entry name" value="Mediator_Med19_met"/>
</dbReference>
<accession>A0AAN8USC3</accession>
<gene>
    <name evidence="6" type="ORF">RJ641_017872</name>
</gene>